<protein>
    <recommendedName>
        <fullName evidence="7">Lysozyme</fullName>
        <ecNumber evidence="7">3.2.1.17</ecNumber>
    </recommendedName>
</protein>
<dbReference type="GO" id="GO:0031640">
    <property type="term" value="P:killing of cells of another organism"/>
    <property type="evidence" value="ECO:0007669"/>
    <property type="project" value="UniProtKB-KW"/>
</dbReference>
<dbReference type="InterPro" id="IPR023346">
    <property type="entry name" value="Lysozyme-like_dom_sf"/>
</dbReference>
<dbReference type="CDD" id="cd00737">
    <property type="entry name" value="lyz_endolysin_autolysin"/>
    <property type="match status" value="1"/>
</dbReference>
<keyword evidence="9" id="KW-1185">Reference proteome</keyword>
<evidence type="ECO:0000256" key="2">
    <source>
        <dbReference type="ARBA" id="ARBA00022529"/>
    </source>
</evidence>
<keyword evidence="3 7" id="KW-0081">Bacteriolytic enzyme</keyword>
<dbReference type="InterPro" id="IPR023347">
    <property type="entry name" value="Lysozyme_dom_sf"/>
</dbReference>
<dbReference type="EMBL" id="JACHOB010000005">
    <property type="protein sequence ID" value="MBB4659793.1"/>
    <property type="molecule type" value="Genomic_DNA"/>
</dbReference>
<comment type="catalytic activity">
    <reaction evidence="1 7">
        <text>Hydrolysis of (1-&gt;4)-beta-linkages between N-acetylmuramic acid and N-acetyl-D-glucosamine residues in a peptidoglycan and between N-acetyl-D-glucosamine residues in chitodextrins.</text>
        <dbReference type="EC" id="3.2.1.17"/>
    </reaction>
</comment>
<name>A0A840I6B0_9PROT</name>
<dbReference type="HAMAP" id="MF_04110">
    <property type="entry name" value="ENDOLYSIN_T4"/>
    <property type="match status" value="1"/>
</dbReference>
<keyword evidence="4 7" id="KW-0378">Hydrolase</keyword>
<sequence length="172" mass="18367">MKVSEDGRALIRRFEGLALRAYQDAAGVWTIGYGHTGEAARQGSSLGEADAEALLRSDLARFEEGVAERLLVPVDQNQFDALVSLAFNIGLAAFGRSTALRRLNAGDVVGAASAMTWWNKATVAGRKRTLPGLVRRRAAEAALFLSGPDYQLPVVATQSGSSCTSRSKVRKS</sequence>
<dbReference type="RefSeq" id="WP_183818748.1">
    <property type="nucleotide sequence ID" value="NZ_JACHOB010000005.1"/>
</dbReference>
<evidence type="ECO:0000256" key="1">
    <source>
        <dbReference type="ARBA" id="ARBA00000632"/>
    </source>
</evidence>
<dbReference type="PANTHER" id="PTHR38107">
    <property type="match status" value="1"/>
</dbReference>
<evidence type="ECO:0000313" key="8">
    <source>
        <dbReference type="EMBL" id="MBB4659793.1"/>
    </source>
</evidence>
<dbReference type="GO" id="GO:0042742">
    <property type="term" value="P:defense response to bacterium"/>
    <property type="evidence" value="ECO:0007669"/>
    <property type="project" value="UniProtKB-KW"/>
</dbReference>
<dbReference type="InterPro" id="IPR002196">
    <property type="entry name" value="Glyco_hydro_24"/>
</dbReference>
<organism evidence="8 9">
    <name type="scientific">Parvularcula dongshanensis</name>
    <dbReference type="NCBI Taxonomy" id="1173995"/>
    <lineage>
        <taxon>Bacteria</taxon>
        <taxon>Pseudomonadati</taxon>
        <taxon>Pseudomonadota</taxon>
        <taxon>Alphaproteobacteria</taxon>
        <taxon>Parvularculales</taxon>
        <taxon>Parvularculaceae</taxon>
        <taxon>Parvularcula</taxon>
    </lineage>
</organism>
<keyword evidence="6 7" id="KW-0326">Glycosidase</keyword>
<dbReference type="GO" id="GO:0009253">
    <property type="term" value="P:peptidoglycan catabolic process"/>
    <property type="evidence" value="ECO:0007669"/>
    <property type="project" value="InterPro"/>
</dbReference>
<evidence type="ECO:0000256" key="3">
    <source>
        <dbReference type="ARBA" id="ARBA00022638"/>
    </source>
</evidence>
<dbReference type="Proteomes" id="UP000563524">
    <property type="component" value="Unassembled WGS sequence"/>
</dbReference>
<accession>A0A840I6B0</accession>
<dbReference type="InterPro" id="IPR051018">
    <property type="entry name" value="Bacteriophage_GH24"/>
</dbReference>
<comment type="similarity">
    <text evidence="7">Belongs to the glycosyl hydrolase 24 family.</text>
</comment>
<dbReference type="GO" id="GO:0003796">
    <property type="term" value="F:lysozyme activity"/>
    <property type="evidence" value="ECO:0007669"/>
    <property type="project" value="UniProtKB-EC"/>
</dbReference>
<evidence type="ECO:0000256" key="5">
    <source>
        <dbReference type="ARBA" id="ARBA00023200"/>
    </source>
</evidence>
<dbReference type="SUPFAM" id="SSF53955">
    <property type="entry name" value="Lysozyme-like"/>
    <property type="match status" value="1"/>
</dbReference>
<dbReference type="AlphaFoldDB" id="A0A840I6B0"/>
<keyword evidence="2 7" id="KW-0929">Antimicrobial</keyword>
<dbReference type="Gene3D" id="1.10.530.40">
    <property type="match status" value="1"/>
</dbReference>
<dbReference type="PANTHER" id="PTHR38107:SF3">
    <property type="entry name" value="LYSOZYME RRRD-RELATED"/>
    <property type="match status" value="1"/>
</dbReference>
<dbReference type="Pfam" id="PF00959">
    <property type="entry name" value="Phage_lysozyme"/>
    <property type="match status" value="1"/>
</dbReference>
<proteinExistence type="inferred from homology"/>
<dbReference type="InterPro" id="IPR033907">
    <property type="entry name" value="Endolysin_autolysin"/>
</dbReference>
<gene>
    <name evidence="8" type="ORF">GGQ59_002334</name>
</gene>
<evidence type="ECO:0000313" key="9">
    <source>
        <dbReference type="Proteomes" id="UP000563524"/>
    </source>
</evidence>
<evidence type="ECO:0000256" key="6">
    <source>
        <dbReference type="ARBA" id="ARBA00023295"/>
    </source>
</evidence>
<dbReference type="GO" id="GO:0016998">
    <property type="term" value="P:cell wall macromolecule catabolic process"/>
    <property type="evidence" value="ECO:0007669"/>
    <property type="project" value="InterPro"/>
</dbReference>
<evidence type="ECO:0000256" key="4">
    <source>
        <dbReference type="ARBA" id="ARBA00022801"/>
    </source>
</evidence>
<evidence type="ECO:0000256" key="7">
    <source>
        <dbReference type="RuleBase" id="RU003788"/>
    </source>
</evidence>
<dbReference type="InterPro" id="IPR034690">
    <property type="entry name" value="Endolysin_T4_type"/>
</dbReference>
<keyword evidence="5" id="KW-1035">Host cytoplasm</keyword>
<comment type="caution">
    <text evidence="8">The sequence shown here is derived from an EMBL/GenBank/DDBJ whole genome shotgun (WGS) entry which is preliminary data.</text>
</comment>
<reference evidence="8 9" key="1">
    <citation type="submission" date="2020-08" db="EMBL/GenBank/DDBJ databases">
        <title>Genomic Encyclopedia of Type Strains, Phase IV (KMG-IV): sequencing the most valuable type-strain genomes for metagenomic binning, comparative biology and taxonomic classification.</title>
        <authorList>
            <person name="Goeker M."/>
        </authorList>
    </citation>
    <scope>NUCLEOTIDE SEQUENCE [LARGE SCALE GENOMIC DNA]</scope>
    <source>
        <strain evidence="8 9">DSM 102850</strain>
    </source>
</reference>
<dbReference type="EC" id="3.2.1.17" evidence="7"/>